<protein>
    <submittedName>
        <fullName evidence="1">Uncharacterized protein</fullName>
    </submittedName>
</protein>
<name>A0AAN7Y9X1_9EURO</name>
<reference evidence="1 2" key="1">
    <citation type="submission" date="2023-08" db="EMBL/GenBank/DDBJ databases">
        <title>Black Yeasts Isolated from many extreme environments.</title>
        <authorList>
            <person name="Coleine C."/>
            <person name="Stajich J.E."/>
            <person name="Selbmann L."/>
        </authorList>
    </citation>
    <scope>NUCLEOTIDE SEQUENCE [LARGE SCALE GENOMIC DNA]</scope>
    <source>
        <strain evidence="1 2">CCFEE 5910</strain>
    </source>
</reference>
<dbReference type="Proteomes" id="UP001309876">
    <property type="component" value="Unassembled WGS sequence"/>
</dbReference>
<evidence type="ECO:0000313" key="1">
    <source>
        <dbReference type="EMBL" id="KAK5090615.1"/>
    </source>
</evidence>
<evidence type="ECO:0000313" key="2">
    <source>
        <dbReference type="Proteomes" id="UP001309876"/>
    </source>
</evidence>
<keyword evidence="2" id="KW-1185">Reference proteome</keyword>
<gene>
    <name evidence="1" type="ORF">LTR05_000790</name>
</gene>
<organism evidence="1 2">
    <name type="scientific">Lithohypha guttulata</name>
    <dbReference type="NCBI Taxonomy" id="1690604"/>
    <lineage>
        <taxon>Eukaryota</taxon>
        <taxon>Fungi</taxon>
        <taxon>Dikarya</taxon>
        <taxon>Ascomycota</taxon>
        <taxon>Pezizomycotina</taxon>
        <taxon>Eurotiomycetes</taxon>
        <taxon>Chaetothyriomycetidae</taxon>
        <taxon>Chaetothyriales</taxon>
        <taxon>Trichomeriaceae</taxon>
        <taxon>Lithohypha</taxon>
    </lineage>
</organism>
<dbReference type="AlphaFoldDB" id="A0AAN7Y9X1"/>
<comment type="caution">
    <text evidence="1">The sequence shown here is derived from an EMBL/GenBank/DDBJ whole genome shotgun (WGS) entry which is preliminary data.</text>
</comment>
<proteinExistence type="predicted"/>
<accession>A0AAN7Y9X1</accession>
<sequence>MSTNISALSTEQRSLLVSDRYSQEDLNKLLGFTEPAKPEPPRQSKPWQEEFLDSLPKNKVEDTPCKGIVTSALTLRDGDWIFFNPERKPRLIPASQLRGARINFYPEENRDPSAYRNPPIYAGPRQGDPADIRRAWELDYEKYGEHTANKRHFERQAAVQRRDIVDAGRRGKKVGEAAGHVFGERWNLADRSRATAFHRKVDLARRELVERGEVEDE</sequence>
<dbReference type="EMBL" id="JAVRRJ010000001">
    <property type="protein sequence ID" value="KAK5090615.1"/>
    <property type="molecule type" value="Genomic_DNA"/>
</dbReference>